<keyword evidence="3 7" id="KW-0732">Signal</keyword>
<evidence type="ECO:0000256" key="5">
    <source>
        <dbReference type="ARBA" id="ARBA00023237"/>
    </source>
</evidence>
<dbReference type="EMBL" id="JACOOH010000002">
    <property type="protein sequence ID" value="MBC5620767.1"/>
    <property type="molecule type" value="Genomic_DNA"/>
</dbReference>
<protein>
    <submittedName>
        <fullName evidence="10">RagB/SusD family nutrient uptake outer membrane protein</fullName>
    </submittedName>
</protein>
<evidence type="ECO:0000256" key="3">
    <source>
        <dbReference type="ARBA" id="ARBA00022729"/>
    </source>
</evidence>
<keyword evidence="11" id="KW-1185">Reference proteome</keyword>
<feature type="domain" description="SusD-like N-terminal" evidence="9">
    <location>
        <begin position="21"/>
        <end position="169"/>
    </location>
</feature>
<comment type="caution">
    <text evidence="10">The sequence shown here is derived from an EMBL/GenBank/DDBJ whole genome shotgun (WGS) entry which is preliminary data.</text>
</comment>
<gene>
    <name evidence="10" type="ORF">H8S64_06620</name>
</gene>
<dbReference type="Proteomes" id="UP000646484">
    <property type="component" value="Unassembled WGS sequence"/>
</dbReference>
<evidence type="ECO:0000259" key="8">
    <source>
        <dbReference type="Pfam" id="PF07980"/>
    </source>
</evidence>
<dbReference type="RefSeq" id="WP_186975430.1">
    <property type="nucleotide sequence ID" value="NZ_JACOOH010000002.1"/>
</dbReference>
<comment type="similarity">
    <text evidence="2">Belongs to the SusD family.</text>
</comment>
<accession>A0ABR7CYN3</accession>
<evidence type="ECO:0000313" key="11">
    <source>
        <dbReference type="Proteomes" id="UP000646484"/>
    </source>
</evidence>
<sequence length="496" mass="57491">MRNILICVTFFLAWSLSSCNDWLDVKPETEKDEKEMFDSPNGFKNALTACYIKMNSVNLYGKRLTVTDIEFMAQHWTWSESNYRNERKLKDFNYEEDYPKDFFSTVYGELYNIIVQANIILKNIPEKKEVIVNEDVRALVEGEALAIRAFCHMEILRLFGQIPQNATKQVSLPYAKTVSTEAIPYYAFSDFVNLIVQDIDAAEALFKDRDPLFEYTYEELDNFSNTKEYDVTLDDDFLGYRRFRFNYYAMKAMKARLYMYTGDKGKAYAAAMEVINAVNKKGNKVLTLAGTADMNKKNYALPSECILALSNYELEKNVTELFRDSNPLKLYLTDKQFTQDIFAGQSTSINNRAQVWNTDPDNQGNIKPTPRKYNQPTIDDNTDIGELASQKQVIPLIRLSEMYLIAIESATSLSDVNSLYTEYMRARGVAANPLTEEQVMTEIVREYRREFFAEGQMFYIYKRLGTKNMLWKTDREVGEQDYVAPLPTTEYNANQK</sequence>
<name>A0ABR7CYN3_9BACT</name>
<evidence type="ECO:0000256" key="4">
    <source>
        <dbReference type="ARBA" id="ARBA00023136"/>
    </source>
</evidence>
<evidence type="ECO:0000313" key="10">
    <source>
        <dbReference type="EMBL" id="MBC5620767.1"/>
    </source>
</evidence>
<dbReference type="InterPro" id="IPR033985">
    <property type="entry name" value="SusD-like_N"/>
</dbReference>
<dbReference type="Pfam" id="PF14322">
    <property type="entry name" value="SusD-like_3"/>
    <property type="match status" value="1"/>
</dbReference>
<feature type="region of interest" description="Disordered" evidence="6">
    <location>
        <begin position="354"/>
        <end position="382"/>
    </location>
</feature>
<evidence type="ECO:0000256" key="2">
    <source>
        <dbReference type="ARBA" id="ARBA00006275"/>
    </source>
</evidence>
<reference evidence="10 11" key="1">
    <citation type="submission" date="2020-08" db="EMBL/GenBank/DDBJ databases">
        <title>Genome public.</title>
        <authorList>
            <person name="Liu C."/>
            <person name="Sun Q."/>
        </authorList>
    </citation>
    <scope>NUCLEOTIDE SEQUENCE [LARGE SCALE GENOMIC DNA]</scope>
    <source>
        <strain evidence="10 11">NSJ-56</strain>
    </source>
</reference>
<feature type="domain" description="RagB/SusD" evidence="8">
    <location>
        <begin position="360"/>
        <end position="482"/>
    </location>
</feature>
<comment type="subcellular location">
    <subcellularLocation>
        <location evidence="1">Cell outer membrane</location>
    </subcellularLocation>
</comment>
<dbReference type="PROSITE" id="PS51257">
    <property type="entry name" value="PROKAR_LIPOPROTEIN"/>
    <property type="match status" value="1"/>
</dbReference>
<evidence type="ECO:0000259" key="9">
    <source>
        <dbReference type="Pfam" id="PF14322"/>
    </source>
</evidence>
<evidence type="ECO:0000256" key="6">
    <source>
        <dbReference type="SAM" id="MobiDB-lite"/>
    </source>
</evidence>
<dbReference type="SUPFAM" id="SSF48452">
    <property type="entry name" value="TPR-like"/>
    <property type="match status" value="1"/>
</dbReference>
<organism evidence="10 11">
    <name type="scientific">Butyricimonas hominis</name>
    <dbReference type="NCBI Taxonomy" id="2763032"/>
    <lineage>
        <taxon>Bacteria</taxon>
        <taxon>Pseudomonadati</taxon>
        <taxon>Bacteroidota</taxon>
        <taxon>Bacteroidia</taxon>
        <taxon>Bacteroidales</taxon>
        <taxon>Odoribacteraceae</taxon>
        <taxon>Butyricimonas</taxon>
    </lineage>
</organism>
<dbReference type="InterPro" id="IPR012944">
    <property type="entry name" value="SusD_RagB_dom"/>
</dbReference>
<feature type="chain" id="PRO_5047484504" evidence="7">
    <location>
        <begin position="21"/>
        <end position="496"/>
    </location>
</feature>
<keyword evidence="5" id="KW-0998">Cell outer membrane</keyword>
<feature type="signal peptide" evidence="7">
    <location>
        <begin position="1"/>
        <end position="20"/>
    </location>
</feature>
<dbReference type="Pfam" id="PF07980">
    <property type="entry name" value="SusD_RagB"/>
    <property type="match status" value="1"/>
</dbReference>
<dbReference type="Gene3D" id="1.25.40.390">
    <property type="match status" value="1"/>
</dbReference>
<evidence type="ECO:0000256" key="1">
    <source>
        <dbReference type="ARBA" id="ARBA00004442"/>
    </source>
</evidence>
<keyword evidence="4" id="KW-0472">Membrane</keyword>
<evidence type="ECO:0000256" key="7">
    <source>
        <dbReference type="SAM" id="SignalP"/>
    </source>
</evidence>
<feature type="compositionally biased region" description="Polar residues" evidence="6">
    <location>
        <begin position="354"/>
        <end position="379"/>
    </location>
</feature>
<proteinExistence type="inferred from homology"/>
<dbReference type="InterPro" id="IPR011990">
    <property type="entry name" value="TPR-like_helical_dom_sf"/>
</dbReference>